<feature type="region of interest" description="Disordered" evidence="1">
    <location>
        <begin position="45"/>
        <end position="67"/>
    </location>
</feature>
<dbReference type="AlphaFoldDB" id="A0A0L0CIB9"/>
<feature type="transmembrane region" description="Helical" evidence="2">
    <location>
        <begin position="68"/>
        <end position="87"/>
    </location>
</feature>
<name>A0A0L0CIB9_LUCCU</name>
<keyword evidence="2" id="KW-1133">Transmembrane helix</keyword>
<organism evidence="3 4">
    <name type="scientific">Lucilia cuprina</name>
    <name type="common">Green bottle fly</name>
    <name type="synonym">Australian sheep blowfly</name>
    <dbReference type="NCBI Taxonomy" id="7375"/>
    <lineage>
        <taxon>Eukaryota</taxon>
        <taxon>Metazoa</taxon>
        <taxon>Ecdysozoa</taxon>
        <taxon>Arthropoda</taxon>
        <taxon>Hexapoda</taxon>
        <taxon>Insecta</taxon>
        <taxon>Pterygota</taxon>
        <taxon>Neoptera</taxon>
        <taxon>Endopterygota</taxon>
        <taxon>Diptera</taxon>
        <taxon>Brachycera</taxon>
        <taxon>Muscomorpha</taxon>
        <taxon>Oestroidea</taxon>
        <taxon>Calliphoridae</taxon>
        <taxon>Luciliinae</taxon>
        <taxon>Lucilia</taxon>
    </lineage>
</organism>
<reference evidence="3 4" key="1">
    <citation type="journal article" date="2015" name="Nat. Commun.">
        <title>Lucilia cuprina genome unlocks parasitic fly biology to underpin future interventions.</title>
        <authorList>
            <person name="Anstead C.A."/>
            <person name="Korhonen P.K."/>
            <person name="Young N.D."/>
            <person name="Hall R.S."/>
            <person name="Jex A.R."/>
            <person name="Murali S.C."/>
            <person name="Hughes D.S."/>
            <person name="Lee S.F."/>
            <person name="Perry T."/>
            <person name="Stroehlein A.J."/>
            <person name="Ansell B.R."/>
            <person name="Breugelmans B."/>
            <person name="Hofmann A."/>
            <person name="Qu J."/>
            <person name="Dugan S."/>
            <person name="Lee S.L."/>
            <person name="Chao H."/>
            <person name="Dinh H."/>
            <person name="Han Y."/>
            <person name="Doddapaneni H.V."/>
            <person name="Worley K.C."/>
            <person name="Muzny D.M."/>
            <person name="Ioannidis P."/>
            <person name="Waterhouse R.M."/>
            <person name="Zdobnov E.M."/>
            <person name="James P.J."/>
            <person name="Bagnall N.H."/>
            <person name="Kotze A.C."/>
            <person name="Gibbs R.A."/>
            <person name="Richards S."/>
            <person name="Batterham P."/>
            <person name="Gasser R.B."/>
        </authorList>
    </citation>
    <scope>NUCLEOTIDE SEQUENCE [LARGE SCALE GENOMIC DNA]</scope>
    <source>
        <strain evidence="3 4">LS</strain>
        <tissue evidence="3">Full body</tissue>
    </source>
</reference>
<dbReference type="Proteomes" id="UP000037069">
    <property type="component" value="Unassembled WGS sequence"/>
</dbReference>
<feature type="compositionally biased region" description="Basic residues" evidence="1">
    <location>
        <begin position="10"/>
        <end position="21"/>
    </location>
</feature>
<accession>A0A0L0CIB9</accession>
<feature type="region of interest" description="Disordered" evidence="1">
    <location>
        <begin position="1"/>
        <end position="32"/>
    </location>
</feature>
<gene>
    <name evidence="3" type="ORF">FF38_14310</name>
</gene>
<feature type="non-terminal residue" evidence="3">
    <location>
        <position position="1"/>
    </location>
</feature>
<dbReference type="EMBL" id="JRES01000438">
    <property type="protein sequence ID" value="KNC31239.1"/>
    <property type="molecule type" value="Genomic_DNA"/>
</dbReference>
<evidence type="ECO:0000256" key="1">
    <source>
        <dbReference type="SAM" id="MobiDB-lite"/>
    </source>
</evidence>
<sequence>QQLTTTNKSLNRKRIKMHFNKRGSSDNNMNLLTSSSPSYLAASTLSSSSLSSPTSSSSATKTKTTTTHGGLSLGLWWLLLMTVILMAQQQPCECRYLPTRSHGDDLDKLRELMLQILESSNEDGGVQQRPPNEANGNTLAAAAQRANWLNKLGGNMDNMDVPRKYNSPRGIYDNGRYY</sequence>
<evidence type="ECO:0008006" key="5">
    <source>
        <dbReference type="Google" id="ProtNLM"/>
    </source>
</evidence>
<protein>
    <recommendedName>
        <fullName evidence="5">Proctolin</fullName>
    </recommendedName>
</protein>
<evidence type="ECO:0000313" key="4">
    <source>
        <dbReference type="Proteomes" id="UP000037069"/>
    </source>
</evidence>
<keyword evidence="2" id="KW-0472">Membrane</keyword>
<comment type="caution">
    <text evidence="3">The sequence shown here is derived from an EMBL/GenBank/DDBJ whole genome shotgun (WGS) entry which is preliminary data.</text>
</comment>
<proteinExistence type="predicted"/>
<evidence type="ECO:0000256" key="2">
    <source>
        <dbReference type="SAM" id="Phobius"/>
    </source>
</evidence>
<dbReference type="OrthoDB" id="6737761at2759"/>
<keyword evidence="4" id="KW-1185">Reference proteome</keyword>
<keyword evidence="2" id="KW-0812">Transmembrane</keyword>
<evidence type="ECO:0000313" key="3">
    <source>
        <dbReference type="EMBL" id="KNC31239.1"/>
    </source>
</evidence>